<dbReference type="EMBL" id="MBUA01000028">
    <property type="protein sequence ID" value="MBC6492501.1"/>
    <property type="molecule type" value="Genomic_DNA"/>
</dbReference>
<organism evidence="3 4">
    <name type="scientific">Flavihumibacter stibioxidans</name>
    <dbReference type="NCBI Taxonomy" id="1834163"/>
    <lineage>
        <taxon>Bacteria</taxon>
        <taxon>Pseudomonadati</taxon>
        <taxon>Bacteroidota</taxon>
        <taxon>Chitinophagia</taxon>
        <taxon>Chitinophagales</taxon>
        <taxon>Chitinophagaceae</taxon>
        <taxon>Flavihumibacter</taxon>
    </lineage>
</organism>
<dbReference type="InterPro" id="IPR050904">
    <property type="entry name" value="Adhesion/Biosynth-related"/>
</dbReference>
<gene>
    <name evidence="3" type="ORF">BC349_15680</name>
</gene>
<dbReference type="SUPFAM" id="SSF82153">
    <property type="entry name" value="FAS1 domain"/>
    <property type="match status" value="1"/>
</dbReference>
<dbReference type="RefSeq" id="WP_187257822.1">
    <property type="nucleotide sequence ID" value="NZ_JBHULF010000020.1"/>
</dbReference>
<reference evidence="3 4" key="1">
    <citation type="submission" date="2016-07" db="EMBL/GenBank/DDBJ databases">
        <title>Genome analysis of Flavihumibacter stibioxidans YS-17.</title>
        <authorList>
            <person name="Shi K."/>
            <person name="Han Y."/>
            <person name="Wang G."/>
        </authorList>
    </citation>
    <scope>NUCLEOTIDE SEQUENCE [LARGE SCALE GENOMIC DNA]</scope>
    <source>
        <strain evidence="3 4">YS-17</strain>
    </source>
</reference>
<sequence>MKRKSWVFCGLFFTLITTGCNNATEQVASEPAAAASKPMGGQSSVKDDESQKDVVKVAIGSPDHTTLVKAVQAAGLVDVLSNAGPFTVFAPVNAGFDKLPAGTLDNLLKPENKADLENILQYHVYVGVIKTDYMNDGQVLGQANGDNITISVKDGKVMVNGKASILASIPASNGLIHVVDEVLLPPAKK</sequence>
<dbReference type="Pfam" id="PF02469">
    <property type="entry name" value="Fasciclin"/>
    <property type="match status" value="1"/>
</dbReference>
<dbReference type="SMART" id="SM00554">
    <property type="entry name" value="FAS1"/>
    <property type="match status" value="1"/>
</dbReference>
<evidence type="ECO:0000313" key="3">
    <source>
        <dbReference type="EMBL" id="MBC6492501.1"/>
    </source>
</evidence>
<dbReference type="Gene3D" id="2.30.180.10">
    <property type="entry name" value="FAS1 domain"/>
    <property type="match status" value="1"/>
</dbReference>
<name>A0ABR7MCY6_9BACT</name>
<comment type="caution">
    <text evidence="3">The sequence shown here is derived from an EMBL/GenBank/DDBJ whole genome shotgun (WGS) entry which is preliminary data.</text>
</comment>
<keyword evidence="1" id="KW-0732">Signal</keyword>
<evidence type="ECO:0000313" key="4">
    <source>
        <dbReference type="Proteomes" id="UP000765802"/>
    </source>
</evidence>
<protein>
    <submittedName>
        <fullName evidence="3">Fasciclin</fullName>
    </submittedName>
</protein>
<evidence type="ECO:0000256" key="1">
    <source>
        <dbReference type="SAM" id="SignalP"/>
    </source>
</evidence>
<proteinExistence type="predicted"/>
<feature type="signal peptide" evidence="1">
    <location>
        <begin position="1"/>
        <end position="23"/>
    </location>
</feature>
<dbReference type="InterPro" id="IPR000782">
    <property type="entry name" value="FAS1_domain"/>
</dbReference>
<evidence type="ECO:0000259" key="2">
    <source>
        <dbReference type="PROSITE" id="PS50213"/>
    </source>
</evidence>
<dbReference type="Proteomes" id="UP000765802">
    <property type="component" value="Unassembled WGS sequence"/>
</dbReference>
<feature type="domain" description="FAS1" evidence="2">
    <location>
        <begin position="51"/>
        <end position="183"/>
    </location>
</feature>
<dbReference type="PANTHER" id="PTHR10900">
    <property type="entry name" value="PERIOSTIN-RELATED"/>
    <property type="match status" value="1"/>
</dbReference>
<accession>A0ABR7MCY6</accession>
<dbReference type="InterPro" id="IPR036378">
    <property type="entry name" value="FAS1_dom_sf"/>
</dbReference>
<dbReference type="PROSITE" id="PS50213">
    <property type="entry name" value="FAS1"/>
    <property type="match status" value="1"/>
</dbReference>
<dbReference type="PANTHER" id="PTHR10900:SF77">
    <property type="entry name" value="FI19380P1"/>
    <property type="match status" value="1"/>
</dbReference>
<dbReference type="PROSITE" id="PS51257">
    <property type="entry name" value="PROKAR_LIPOPROTEIN"/>
    <property type="match status" value="1"/>
</dbReference>
<keyword evidence="4" id="KW-1185">Reference proteome</keyword>
<feature type="chain" id="PRO_5046736133" evidence="1">
    <location>
        <begin position="24"/>
        <end position="189"/>
    </location>
</feature>